<evidence type="ECO:0000313" key="16">
    <source>
        <dbReference type="Proteomes" id="UP000094236"/>
    </source>
</evidence>
<protein>
    <recommendedName>
        <fullName evidence="12">Needs CLA4 to survive protein 3</fullName>
    </recommendedName>
</protein>
<keyword evidence="11 13" id="KW-0511">Multifunctional enzyme</keyword>
<dbReference type="InterPro" id="IPR036873">
    <property type="entry name" value="Rhodanese-like_dom_sf"/>
</dbReference>
<dbReference type="FunFam" id="3.40.50.720:FF:000033">
    <property type="entry name" value="Adenylyltransferase and sulfurtransferase MOCS3"/>
    <property type="match status" value="1"/>
</dbReference>
<dbReference type="GO" id="GO:0002143">
    <property type="term" value="P:tRNA wobble position uridine thiolation"/>
    <property type="evidence" value="ECO:0007669"/>
    <property type="project" value="EnsemblFungi"/>
</dbReference>
<dbReference type="GO" id="GO:0042292">
    <property type="term" value="F:URM1 activating enzyme activity"/>
    <property type="evidence" value="ECO:0007669"/>
    <property type="project" value="EnsemblFungi"/>
</dbReference>
<dbReference type="InterPro" id="IPR000594">
    <property type="entry name" value="ThiF_NAD_FAD-bd"/>
</dbReference>
<keyword evidence="9 13" id="KW-0862">Zinc</keyword>
<dbReference type="FunFam" id="3.40.250.10:FF:000014">
    <property type="entry name" value="Adenylyltransferase and sulfurtransferase MOCS3"/>
    <property type="match status" value="1"/>
</dbReference>
<evidence type="ECO:0000256" key="12">
    <source>
        <dbReference type="ARBA" id="ARBA00075323"/>
    </source>
</evidence>
<dbReference type="GO" id="GO:0005829">
    <property type="term" value="C:cytosol"/>
    <property type="evidence" value="ECO:0007669"/>
    <property type="project" value="UniProtKB-SubCell"/>
</dbReference>
<keyword evidence="7 13" id="KW-0547">Nucleotide-binding</keyword>
<evidence type="ECO:0000256" key="6">
    <source>
        <dbReference type="ARBA" id="ARBA00022723"/>
    </source>
</evidence>
<dbReference type="GO" id="GO:0046872">
    <property type="term" value="F:metal ion binding"/>
    <property type="evidence" value="ECO:0007669"/>
    <property type="project" value="UniProtKB-KW"/>
</dbReference>
<evidence type="ECO:0000259" key="14">
    <source>
        <dbReference type="PROSITE" id="PS50206"/>
    </source>
</evidence>
<keyword evidence="8" id="KW-0833">Ubl conjugation pathway</keyword>
<dbReference type="GO" id="GO:0070566">
    <property type="term" value="F:adenylyltransferase activity"/>
    <property type="evidence" value="ECO:0007669"/>
    <property type="project" value="EnsemblFungi"/>
</dbReference>
<dbReference type="PROSITE" id="PS50206">
    <property type="entry name" value="RHODANESE_3"/>
    <property type="match status" value="1"/>
</dbReference>
<dbReference type="Proteomes" id="UP000094236">
    <property type="component" value="Unassembled WGS sequence"/>
</dbReference>
<dbReference type="GO" id="GO:0042802">
    <property type="term" value="F:identical protein binding"/>
    <property type="evidence" value="ECO:0007669"/>
    <property type="project" value="EnsemblFungi"/>
</dbReference>
<dbReference type="GO" id="GO:0001403">
    <property type="term" value="P:invasive growth in response to glucose limitation"/>
    <property type="evidence" value="ECO:0007669"/>
    <property type="project" value="EnsemblFungi"/>
</dbReference>
<dbReference type="PANTHER" id="PTHR10953:SF102">
    <property type="entry name" value="ADENYLYLTRANSFERASE AND SULFURTRANSFERASE MOCS3"/>
    <property type="match status" value="1"/>
</dbReference>
<sequence>MTLDFSKEELLSQIESLKKENEALRHAKIYSETSAAGVAVVTAANRESSFSLEEYRRYGRQMTVPEVGISGQVMLKKSKILVVGAGGLGCPALLYLTGAGVGKIGIVDNDVVDTSNLHRQVLHTSENVGMLKCDSAKKYLNSLNPHVEIVTFPKRLSNDNIFNVFLSDKWDLILDCTDAPLTRYLINDAAVICGLTIVSASGVRADGQLAILNFQNFGPCYRCFYPKPPPPNSVLSCQDGGVIGPAIGVMGVLMASEAIKVICGSYTRENFKPFLNLYSAYPQQSLRTFKMRSKVPNCQVCSIDNDKRIITRSTIESNELNYSEWCGKVSYDVLKMEDRVNVSEFSQKIANDKDKDNTMILDVRPKAHFDICHLPNSINIPYKELSQLKEFSVPSNKTIYCICRFGNDSRLAVKFLKYELGLPNTILDVIGGLNQWSEQVDTQFPKY</sequence>
<evidence type="ECO:0000256" key="13">
    <source>
        <dbReference type="HAMAP-Rule" id="MF_03049"/>
    </source>
</evidence>
<dbReference type="InterPro" id="IPR035985">
    <property type="entry name" value="Ubiquitin-activating_enz"/>
</dbReference>
<feature type="domain" description="Rhodanese" evidence="14">
    <location>
        <begin position="354"/>
        <end position="445"/>
    </location>
</feature>
<dbReference type="InterPro" id="IPR001763">
    <property type="entry name" value="Rhodanese-like_dom"/>
</dbReference>
<dbReference type="Pfam" id="PF00581">
    <property type="entry name" value="Rhodanese"/>
    <property type="match status" value="1"/>
</dbReference>
<dbReference type="GO" id="GO:0004792">
    <property type="term" value="F:thiosulfate-cyanide sulfurtransferase activity"/>
    <property type="evidence" value="ECO:0007669"/>
    <property type="project" value="EnsemblFungi"/>
</dbReference>
<keyword evidence="3 13" id="KW-0808">Transferase</keyword>
<feature type="binding site" evidence="13">
    <location>
        <position position="220"/>
    </location>
    <ligand>
        <name>Zn(2+)</name>
        <dbReference type="ChEBI" id="CHEBI:29105"/>
    </ligand>
</feature>
<dbReference type="CDD" id="cd00757">
    <property type="entry name" value="ThiF_MoeB_HesA_family"/>
    <property type="match status" value="1"/>
</dbReference>
<dbReference type="UniPathway" id="UPA00988"/>
<dbReference type="SMART" id="SM00450">
    <property type="entry name" value="RHOD"/>
    <property type="match status" value="1"/>
</dbReference>
<evidence type="ECO:0000256" key="1">
    <source>
        <dbReference type="ARBA" id="ARBA00004514"/>
    </source>
</evidence>
<feature type="binding site" evidence="13">
    <location>
        <position position="87"/>
    </location>
    <ligand>
        <name>ATP</name>
        <dbReference type="ChEBI" id="CHEBI:30616"/>
    </ligand>
</feature>
<dbReference type="Gene3D" id="3.40.250.10">
    <property type="entry name" value="Rhodanese-like domain"/>
    <property type="match status" value="1"/>
</dbReference>
<proteinExistence type="inferred from homology"/>
<keyword evidence="4 13" id="KW-0819">tRNA processing</keyword>
<keyword evidence="16" id="KW-1185">Reference proteome</keyword>
<evidence type="ECO:0000313" key="15">
    <source>
        <dbReference type="EMBL" id="ODV93780.1"/>
    </source>
</evidence>
<comment type="cofactor">
    <cofactor evidence="13">
        <name>Zn(2+)</name>
        <dbReference type="ChEBI" id="CHEBI:29105"/>
    </cofactor>
    <text evidence="13">Binds 1 zinc ion per subunit.</text>
</comment>
<comment type="subcellular location">
    <subcellularLocation>
        <location evidence="1">Cytoplasm</location>
        <location evidence="1">Cytosol</location>
    </subcellularLocation>
</comment>
<feature type="binding site" evidence="13">
    <location>
        <position position="301"/>
    </location>
    <ligand>
        <name>Zn(2+)</name>
        <dbReference type="ChEBI" id="CHEBI:29105"/>
    </ligand>
</feature>
<keyword evidence="5" id="KW-0548">Nucleotidyltransferase</keyword>
<feature type="active site" description="Glycyl thioester intermediate; for adenylyltransferase activity" evidence="13">
    <location>
        <position position="237"/>
    </location>
</feature>
<evidence type="ECO:0000256" key="2">
    <source>
        <dbReference type="ARBA" id="ARBA00022490"/>
    </source>
</evidence>
<comment type="similarity">
    <text evidence="13">In the N-terminal section; belongs to the HesA/MoeB/ThiF family. UBA4 subfamily.</text>
</comment>
<organism evidence="15 16">
    <name type="scientific">Pachysolen tannophilus NRRL Y-2460</name>
    <dbReference type="NCBI Taxonomy" id="669874"/>
    <lineage>
        <taxon>Eukaryota</taxon>
        <taxon>Fungi</taxon>
        <taxon>Dikarya</taxon>
        <taxon>Ascomycota</taxon>
        <taxon>Saccharomycotina</taxon>
        <taxon>Pichiomycetes</taxon>
        <taxon>Pachysolenaceae</taxon>
        <taxon>Pachysolen</taxon>
    </lineage>
</organism>
<name>A0A1E4TPV2_PACTA</name>
<dbReference type="SUPFAM" id="SSF69572">
    <property type="entry name" value="Activating enzymes of the ubiquitin-like proteins"/>
    <property type="match status" value="1"/>
</dbReference>
<dbReference type="EMBL" id="KV454017">
    <property type="protein sequence ID" value="ODV93780.1"/>
    <property type="molecule type" value="Genomic_DNA"/>
</dbReference>
<evidence type="ECO:0000256" key="7">
    <source>
        <dbReference type="ARBA" id="ARBA00022741"/>
    </source>
</evidence>
<dbReference type="AlphaFoldDB" id="A0A1E4TPV2"/>
<evidence type="ECO:0000256" key="8">
    <source>
        <dbReference type="ARBA" id="ARBA00022786"/>
    </source>
</evidence>
<feature type="binding site" evidence="13">
    <location>
        <begin position="115"/>
        <end position="119"/>
    </location>
    <ligand>
        <name>ATP</name>
        <dbReference type="ChEBI" id="CHEBI:30616"/>
    </ligand>
</feature>
<feature type="active site" description="Cysteine persulfide intermediate; for sulfurtransferase activity" evidence="13">
    <location>
        <position position="403"/>
    </location>
</feature>
<evidence type="ECO:0000256" key="4">
    <source>
        <dbReference type="ARBA" id="ARBA00022694"/>
    </source>
</evidence>
<dbReference type="GO" id="GO:0032447">
    <property type="term" value="P:protein urmylation"/>
    <property type="evidence" value="ECO:0007669"/>
    <property type="project" value="EnsemblFungi"/>
</dbReference>
<evidence type="ECO:0000256" key="5">
    <source>
        <dbReference type="ARBA" id="ARBA00022695"/>
    </source>
</evidence>
<dbReference type="Gene3D" id="3.40.50.720">
    <property type="entry name" value="NAD(P)-binding Rossmann-like Domain"/>
    <property type="match status" value="1"/>
</dbReference>
<dbReference type="Pfam" id="PF00899">
    <property type="entry name" value="ThiF"/>
    <property type="match status" value="1"/>
</dbReference>
<keyword evidence="6 13" id="KW-0479">Metal-binding</keyword>
<dbReference type="InterPro" id="IPR045886">
    <property type="entry name" value="ThiF/MoeB/HesA"/>
</dbReference>
<dbReference type="InterPro" id="IPR028885">
    <property type="entry name" value="MOCS3/Uba4"/>
</dbReference>
<reference evidence="16" key="1">
    <citation type="submission" date="2016-05" db="EMBL/GenBank/DDBJ databases">
        <title>Comparative genomics of biotechnologically important yeasts.</title>
        <authorList>
            <consortium name="DOE Joint Genome Institute"/>
            <person name="Riley R."/>
            <person name="Haridas S."/>
            <person name="Wolfe K.H."/>
            <person name="Lopes M.R."/>
            <person name="Hittinger C.T."/>
            <person name="Goker M."/>
            <person name="Salamov A."/>
            <person name="Wisecaver J."/>
            <person name="Long T.M."/>
            <person name="Aerts A.L."/>
            <person name="Barry K."/>
            <person name="Choi C."/>
            <person name="Clum A."/>
            <person name="Coughlan A.Y."/>
            <person name="Deshpande S."/>
            <person name="Douglass A.P."/>
            <person name="Hanson S.J."/>
            <person name="Klenk H.-P."/>
            <person name="Labutti K."/>
            <person name="Lapidus A."/>
            <person name="Lindquist E."/>
            <person name="Lipzen A."/>
            <person name="Meier-Kolthoff J.P."/>
            <person name="Ohm R.A."/>
            <person name="Otillar R.P."/>
            <person name="Pangilinan J."/>
            <person name="Peng Y."/>
            <person name="Rokas A."/>
            <person name="Rosa C.A."/>
            <person name="Scheuner C."/>
            <person name="Sibirny A.A."/>
            <person name="Slot J.C."/>
            <person name="Stielow J.B."/>
            <person name="Sun H."/>
            <person name="Kurtzman C.P."/>
            <person name="Blackwell M."/>
            <person name="Grigoriev I.V."/>
            <person name="Jeffries T.W."/>
        </authorList>
    </citation>
    <scope>NUCLEOTIDE SEQUENCE [LARGE SCALE GENOMIC DNA]</scope>
    <source>
        <strain evidence="16">NRRL Y-2460</strain>
    </source>
</reference>
<evidence type="ECO:0000256" key="10">
    <source>
        <dbReference type="ARBA" id="ARBA00022840"/>
    </source>
</evidence>
<evidence type="ECO:0000256" key="11">
    <source>
        <dbReference type="ARBA" id="ARBA00023268"/>
    </source>
</evidence>
<feature type="binding site" evidence="13">
    <location>
        <position position="132"/>
    </location>
    <ligand>
        <name>ATP</name>
        <dbReference type="ChEBI" id="CHEBI:30616"/>
    </ligand>
</feature>
<keyword evidence="2 13" id="KW-0963">Cytoplasm</keyword>
<evidence type="ECO:0000256" key="9">
    <source>
        <dbReference type="ARBA" id="ARBA00022833"/>
    </source>
</evidence>
<dbReference type="GO" id="GO:0005524">
    <property type="term" value="F:ATP binding"/>
    <property type="evidence" value="ECO:0007669"/>
    <property type="project" value="UniProtKB-KW"/>
</dbReference>
<feature type="binding site" evidence="13">
    <location>
        <position position="108"/>
    </location>
    <ligand>
        <name>ATP</name>
        <dbReference type="ChEBI" id="CHEBI:30616"/>
    </ligand>
</feature>
<accession>A0A1E4TPV2</accession>
<keyword evidence="10 13" id="KW-0067">ATP-binding</keyword>
<dbReference type="HAMAP" id="MF_03049">
    <property type="entry name" value="MOCS3_Uba4"/>
    <property type="match status" value="1"/>
</dbReference>
<gene>
    <name evidence="13" type="primary">UBA4</name>
    <name evidence="15" type="ORF">PACTADRAFT_51532</name>
</gene>
<dbReference type="OrthoDB" id="10261062at2759"/>
<comment type="pathway">
    <text evidence="13">tRNA modification; 5-methoxycarbonylmethyl-2-thiouridine-tRNA biosynthesis.</text>
</comment>
<feature type="binding site" evidence="13">
    <location>
        <begin position="178"/>
        <end position="179"/>
    </location>
    <ligand>
        <name>ATP</name>
        <dbReference type="ChEBI" id="CHEBI:30616"/>
    </ligand>
</feature>
<dbReference type="PANTHER" id="PTHR10953">
    <property type="entry name" value="UBIQUITIN-ACTIVATING ENZYME E1"/>
    <property type="match status" value="1"/>
</dbReference>
<dbReference type="STRING" id="669874.A0A1E4TPV2"/>
<evidence type="ECO:0000256" key="3">
    <source>
        <dbReference type="ARBA" id="ARBA00022679"/>
    </source>
</evidence>
<feature type="binding site" evidence="13">
    <location>
        <position position="223"/>
    </location>
    <ligand>
        <name>Zn(2+)</name>
        <dbReference type="ChEBI" id="CHEBI:29105"/>
    </ligand>
</feature>
<feature type="binding site" evidence="13">
    <location>
        <position position="298"/>
    </location>
    <ligand>
        <name>Zn(2+)</name>
        <dbReference type="ChEBI" id="CHEBI:29105"/>
    </ligand>
</feature>
<dbReference type="GO" id="GO:0007114">
    <property type="term" value="P:cell budding"/>
    <property type="evidence" value="ECO:0007669"/>
    <property type="project" value="EnsemblFungi"/>
</dbReference>
<dbReference type="GO" id="GO:2000220">
    <property type="term" value="P:regulation of pseudohyphal growth"/>
    <property type="evidence" value="ECO:0007669"/>
    <property type="project" value="EnsemblFungi"/>
</dbReference>
<dbReference type="GO" id="GO:0034599">
    <property type="term" value="P:cellular response to oxidative stress"/>
    <property type="evidence" value="ECO:0007669"/>
    <property type="project" value="EnsemblFungi"/>
</dbReference>